<evidence type="ECO:0000313" key="1">
    <source>
        <dbReference type="EMBL" id="CDZ82496.1"/>
    </source>
</evidence>
<organism evidence="2">
    <name type="scientific">Citrobacter koseri</name>
    <name type="common">Citrobacter diversus</name>
    <dbReference type="NCBI Taxonomy" id="545"/>
    <lineage>
        <taxon>Bacteria</taxon>
        <taxon>Pseudomonadati</taxon>
        <taxon>Pseudomonadota</taxon>
        <taxon>Gammaproteobacteria</taxon>
        <taxon>Enterobacterales</taxon>
        <taxon>Enterobacteriaceae</taxon>
        <taxon>Citrobacter</taxon>
    </lineage>
</organism>
<proteinExistence type="predicted"/>
<name>A0A078LCW2_CITKO</name>
<dbReference type="EMBL" id="LK931336">
    <property type="protein sequence ID" value="CDZ84650.1"/>
    <property type="molecule type" value="Genomic_DNA"/>
</dbReference>
<dbReference type="EMBL" id="LK931336">
    <property type="protein sequence ID" value="CDZ82496.1"/>
    <property type="molecule type" value="Genomic_DNA"/>
</dbReference>
<accession>A0A078LCW2</accession>
<dbReference type="AlphaFoldDB" id="A0A078LCW2"/>
<sequence length="66" mass="8115">MKNKYRVVTDKYAGFEVQIKYWWLPFLWFQCNAINTHVSIEKAKEYIAKHKCEHCFKRRIVFTEAE</sequence>
<reference evidence="2" key="1">
    <citation type="submission" date="2014-06" db="EMBL/GenBank/DDBJ databases">
        <authorList>
            <person name="Urmite Genomes Urmite Genomes"/>
        </authorList>
    </citation>
    <scope>NUCLEOTIDE SEQUENCE</scope>
</reference>
<dbReference type="PATRIC" id="fig|545.12.peg.2829"/>
<evidence type="ECO:0000313" key="2">
    <source>
        <dbReference type="EMBL" id="CDZ84650.1"/>
    </source>
</evidence>
<gene>
    <name evidence="1" type="ORF">BN1086_00574</name>
    <name evidence="2" type="ORF">BN1086_02805</name>
</gene>
<protein>
    <submittedName>
        <fullName evidence="2">Uncharacterized protein</fullName>
    </submittedName>
</protein>